<dbReference type="Proteomes" id="UP000635565">
    <property type="component" value="Unassembled WGS sequence"/>
</dbReference>
<evidence type="ECO:0000313" key="3">
    <source>
        <dbReference type="Proteomes" id="UP000635565"/>
    </source>
</evidence>
<dbReference type="RefSeq" id="WP_201359993.1">
    <property type="nucleotide sequence ID" value="NZ_BNJJ01000001.1"/>
</dbReference>
<keyword evidence="3" id="KW-1185">Reference proteome</keyword>
<evidence type="ECO:0000313" key="2">
    <source>
        <dbReference type="EMBL" id="GHO82300.1"/>
    </source>
</evidence>
<feature type="region of interest" description="Disordered" evidence="1">
    <location>
        <begin position="21"/>
        <end position="42"/>
    </location>
</feature>
<protein>
    <submittedName>
        <fullName evidence="2">Uncharacterized protein</fullName>
    </submittedName>
</protein>
<sequence>MKWYGTTYRFFNKKAAYTTAPGTEDASSLKNETAAYEKQNNEARIKEDAGKVGTIAVLEEENHAAEGKRRRGRENTLIDVHLVNRKRMLMLSFLISD</sequence>
<evidence type="ECO:0000256" key="1">
    <source>
        <dbReference type="SAM" id="MobiDB-lite"/>
    </source>
</evidence>
<dbReference type="EMBL" id="BNJJ01000001">
    <property type="protein sequence ID" value="GHO82300.1"/>
    <property type="molecule type" value="Genomic_DNA"/>
</dbReference>
<name>A0ABQ3V8S7_9CHLR</name>
<reference evidence="2 3" key="1">
    <citation type="journal article" date="2021" name="Int. J. Syst. Evol. Microbiol.">
        <title>Reticulibacter mediterranei gen. nov., sp. nov., within the new family Reticulibacteraceae fam. nov., and Ktedonospora formicarum gen. nov., sp. nov., Ktedonobacter robiniae sp. nov., Dictyobacter formicarum sp. nov. and Dictyobacter arantiisoli sp. nov., belonging to the class Ktedonobacteria.</title>
        <authorList>
            <person name="Yabe S."/>
            <person name="Zheng Y."/>
            <person name="Wang C.M."/>
            <person name="Sakai Y."/>
            <person name="Abe K."/>
            <person name="Yokota A."/>
            <person name="Donadio S."/>
            <person name="Cavaletti L."/>
            <person name="Monciardini P."/>
        </authorList>
    </citation>
    <scope>NUCLEOTIDE SEQUENCE [LARGE SCALE GENOMIC DNA]</scope>
    <source>
        <strain evidence="2 3">SOSP1-9</strain>
    </source>
</reference>
<gene>
    <name evidence="2" type="ORF">KSZ_03060</name>
</gene>
<accession>A0ABQ3V8S7</accession>
<comment type="caution">
    <text evidence="2">The sequence shown here is derived from an EMBL/GenBank/DDBJ whole genome shotgun (WGS) entry which is preliminary data.</text>
</comment>
<proteinExistence type="predicted"/>
<organism evidence="2 3">
    <name type="scientific">Dictyobacter formicarum</name>
    <dbReference type="NCBI Taxonomy" id="2778368"/>
    <lineage>
        <taxon>Bacteria</taxon>
        <taxon>Bacillati</taxon>
        <taxon>Chloroflexota</taxon>
        <taxon>Ktedonobacteria</taxon>
        <taxon>Ktedonobacterales</taxon>
        <taxon>Dictyobacteraceae</taxon>
        <taxon>Dictyobacter</taxon>
    </lineage>
</organism>